<organism evidence="2 3">
    <name type="scientific">Rikenella microfusus</name>
    <dbReference type="NCBI Taxonomy" id="28139"/>
    <lineage>
        <taxon>Bacteria</taxon>
        <taxon>Pseudomonadati</taxon>
        <taxon>Bacteroidota</taxon>
        <taxon>Bacteroidia</taxon>
        <taxon>Bacteroidales</taxon>
        <taxon>Rikenellaceae</taxon>
        <taxon>Rikenella</taxon>
    </lineage>
</organism>
<feature type="region of interest" description="Disordered" evidence="1">
    <location>
        <begin position="1"/>
        <end position="21"/>
    </location>
</feature>
<evidence type="ECO:0000313" key="3">
    <source>
        <dbReference type="Proteomes" id="UP000255233"/>
    </source>
</evidence>
<accession>A0A379MUH6</accession>
<dbReference type="Proteomes" id="UP000255233">
    <property type="component" value="Unassembled WGS sequence"/>
</dbReference>
<dbReference type="EMBL" id="UGVL01000001">
    <property type="protein sequence ID" value="SUE34507.1"/>
    <property type="molecule type" value="Genomic_DNA"/>
</dbReference>
<dbReference type="AlphaFoldDB" id="A0A379MUH6"/>
<protein>
    <submittedName>
        <fullName evidence="2">Uncharacterized protein</fullName>
    </submittedName>
</protein>
<reference evidence="2 3" key="1">
    <citation type="submission" date="2018-06" db="EMBL/GenBank/DDBJ databases">
        <authorList>
            <consortium name="Pathogen Informatics"/>
            <person name="Doyle S."/>
        </authorList>
    </citation>
    <scope>NUCLEOTIDE SEQUENCE [LARGE SCALE GENOMIC DNA]</scope>
    <source>
        <strain evidence="2 3">NCTC11190</strain>
    </source>
</reference>
<proteinExistence type="predicted"/>
<evidence type="ECO:0000256" key="1">
    <source>
        <dbReference type="SAM" id="MobiDB-lite"/>
    </source>
</evidence>
<sequence>MPFHRKQKKTRETGRFPKRRIAHSGTHLIHTQFYTTVLSSGFAPPRAARRKIPLLLPYPGISDMAGKPYIIILYCCDSYFANNATARSAGFPVVSGT</sequence>
<keyword evidence="3" id="KW-1185">Reference proteome</keyword>
<evidence type="ECO:0000313" key="2">
    <source>
        <dbReference type="EMBL" id="SUE34507.1"/>
    </source>
</evidence>
<gene>
    <name evidence="2" type="ORF">NCTC11190_01732</name>
</gene>
<name>A0A379MUH6_9BACT</name>